<evidence type="ECO:0000256" key="3">
    <source>
        <dbReference type="ARBA" id="ARBA00022692"/>
    </source>
</evidence>
<dbReference type="InterPro" id="IPR002523">
    <property type="entry name" value="MgTranspt_CorA/ZnTranspt_ZntB"/>
</dbReference>
<evidence type="ECO:0000256" key="6">
    <source>
        <dbReference type="SAM" id="Phobius"/>
    </source>
</evidence>
<organism evidence="7 8">
    <name type="scientific">Heyndrickxia coagulans</name>
    <name type="common">Weizmannia coagulans</name>
    <dbReference type="NCBI Taxonomy" id="1398"/>
    <lineage>
        <taxon>Bacteria</taxon>
        <taxon>Bacillati</taxon>
        <taxon>Bacillota</taxon>
        <taxon>Bacilli</taxon>
        <taxon>Bacillales</taxon>
        <taxon>Bacillaceae</taxon>
        <taxon>Heyndrickxia</taxon>
    </lineage>
</organism>
<accession>A0A133KDW3</accession>
<keyword evidence="5 6" id="KW-0472">Membrane</keyword>
<comment type="similarity">
    <text evidence="2">Belongs to the CorA metal ion transporter (MIT) (TC 1.A.35) family.</text>
</comment>
<dbReference type="PANTHER" id="PTHR47891:SF2">
    <property type="entry name" value="MAGNESIUM AND COBALT TRANSPORTER"/>
    <property type="match status" value="1"/>
</dbReference>
<keyword evidence="3 6" id="KW-0812">Transmembrane</keyword>
<dbReference type="InterPro" id="IPR045861">
    <property type="entry name" value="CorA_cytoplasmic_dom"/>
</dbReference>
<protein>
    <submittedName>
        <fullName evidence="7">Putative magnesium and cobalt transport protein CorA</fullName>
    </submittedName>
</protein>
<comment type="caution">
    <text evidence="7">The sequence shown here is derived from an EMBL/GenBank/DDBJ whole genome shotgun (WGS) entry which is preliminary data.</text>
</comment>
<dbReference type="SUPFAM" id="SSF143865">
    <property type="entry name" value="CorA soluble domain-like"/>
    <property type="match status" value="1"/>
</dbReference>
<dbReference type="Gene3D" id="1.20.58.340">
    <property type="entry name" value="Magnesium transport protein CorA, transmembrane region"/>
    <property type="match status" value="2"/>
</dbReference>
<evidence type="ECO:0000313" key="7">
    <source>
        <dbReference type="EMBL" id="KWZ77768.1"/>
    </source>
</evidence>
<evidence type="ECO:0000256" key="5">
    <source>
        <dbReference type="ARBA" id="ARBA00023136"/>
    </source>
</evidence>
<dbReference type="AlphaFoldDB" id="A0A133KDW3"/>
<dbReference type="SUPFAM" id="SSF144083">
    <property type="entry name" value="Magnesium transport protein CorA, transmembrane region"/>
    <property type="match status" value="1"/>
</dbReference>
<evidence type="ECO:0000256" key="4">
    <source>
        <dbReference type="ARBA" id="ARBA00022989"/>
    </source>
</evidence>
<comment type="subcellular location">
    <subcellularLocation>
        <location evidence="1">Membrane</location>
        <topology evidence="1">Multi-pass membrane protein</topology>
    </subcellularLocation>
</comment>
<dbReference type="Gene3D" id="3.30.460.20">
    <property type="entry name" value="CorA soluble domain-like"/>
    <property type="match status" value="1"/>
</dbReference>
<dbReference type="PANTHER" id="PTHR47891">
    <property type="entry name" value="TRANSPORTER-RELATED"/>
    <property type="match status" value="1"/>
</dbReference>
<evidence type="ECO:0000256" key="1">
    <source>
        <dbReference type="ARBA" id="ARBA00004141"/>
    </source>
</evidence>
<proteinExistence type="inferred from homology"/>
<dbReference type="Proteomes" id="UP000070376">
    <property type="component" value="Unassembled WGS sequence"/>
</dbReference>
<dbReference type="CDD" id="cd12827">
    <property type="entry name" value="EcCorA_ZntB-like_u2"/>
    <property type="match status" value="1"/>
</dbReference>
<dbReference type="PATRIC" id="fig|1398.22.peg.3201"/>
<dbReference type="Pfam" id="PF01544">
    <property type="entry name" value="CorA"/>
    <property type="match status" value="1"/>
</dbReference>
<dbReference type="EMBL" id="LRPN01000164">
    <property type="protein sequence ID" value="KWZ77768.1"/>
    <property type="molecule type" value="Genomic_DNA"/>
</dbReference>
<dbReference type="InterPro" id="IPR045863">
    <property type="entry name" value="CorA_TM1_TM2"/>
</dbReference>
<sequence length="326" mass="37791">MLELPQKRRGGACMLNMYLTDENGKLKETEILSKGCWVNLVNPTEEEINQVVQQTNIPIDFIKDPLDVDERSRIEKEDDDILIIVGLPVKVKDDVDSALYDTIPLGIIVTPFYFITVCLEDNPIIGKFIHRRVRGFYTYMKTRFTLQILYEVASYYLNYLKYIDRRSSLIERELHESMRNEELFELLSLEKTLVYFTTSLKANKIVLEKMTRQHFLKVYEDDMDLLDDVMIEVKQAIEMCEVHSNILSGMMDAYASVISNNVNGVMKFLTTVTIILSLPTMVSSFFGMNLHGLPWQSSPHGFWLAFLASLVLSSVTALIFWKKRYF</sequence>
<name>A0A133KDW3_HEYCO</name>
<dbReference type="InterPro" id="IPR047199">
    <property type="entry name" value="CorA-like"/>
</dbReference>
<dbReference type="GO" id="GO:0046873">
    <property type="term" value="F:metal ion transmembrane transporter activity"/>
    <property type="evidence" value="ECO:0007669"/>
    <property type="project" value="InterPro"/>
</dbReference>
<keyword evidence="4 6" id="KW-1133">Transmembrane helix</keyword>
<evidence type="ECO:0000313" key="8">
    <source>
        <dbReference type="Proteomes" id="UP000070376"/>
    </source>
</evidence>
<feature type="transmembrane region" description="Helical" evidence="6">
    <location>
        <begin position="300"/>
        <end position="321"/>
    </location>
</feature>
<reference evidence="8" key="1">
    <citation type="submission" date="2016-01" db="EMBL/GenBank/DDBJ databases">
        <authorList>
            <person name="Mitreva M."/>
            <person name="Pepin K.H."/>
            <person name="Mihindukulasuriya K.A."/>
            <person name="Fulton R."/>
            <person name="Fronick C."/>
            <person name="O'Laughlin M."/>
            <person name="Miner T."/>
            <person name="Herter B."/>
            <person name="Rosa B.A."/>
            <person name="Cordes M."/>
            <person name="Tomlinson C."/>
            <person name="Wollam A."/>
            <person name="Palsikar V.B."/>
            <person name="Mardis E.R."/>
            <person name="Wilson R.K."/>
        </authorList>
    </citation>
    <scope>NUCLEOTIDE SEQUENCE [LARGE SCALE GENOMIC DNA]</scope>
    <source>
        <strain evidence="8">GED7749B</strain>
    </source>
</reference>
<evidence type="ECO:0000256" key="2">
    <source>
        <dbReference type="ARBA" id="ARBA00009765"/>
    </source>
</evidence>
<feature type="transmembrane region" description="Helical" evidence="6">
    <location>
        <begin position="268"/>
        <end position="288"/>
    </location>
</feature>
<gene>
    <name evidence="7" type="ORF">HMPREF3213_03197</name>
</gene>
<dbReference type="GO" id="GO:0016020">
    <property type="term" value="C:membrane"/>
    <property type="evidence" value="ECO:0007669"/>
    <property type="project" value="UniProtKB-SubCell"/>
</dbReference>